<proteinExistence type="predicted"/>
<dbReference type="NCBIfam" id="TIGR02436">
    <property type="entry name" value="four helix bundle protein"/>
    <property type="match status" value="1"/>
</dbReference>
<evidence type="ECO:0000313" key="2">
    <source>
        <dbReference type="Proteomes" id="UP000618319"/>
    </source>
</evidence>
<dbReference type="SUPFAM" id="SSF158446">
    <property type="entry name" value="IVS-encoded protein-like"/>
    <property type="match status" value="1"/>
</dbReference>
<gene>
    <name evidence="1" type="ORF">C4F40_15145</name>
</gene>
<dbReference type="Pfam" id="PF05635">
    <property type="entry name" value="23S_rRNA_IVP"/>
    <property type="match status" value="1"/>
</dbReference>
<evidence type="ECO:0000313" key="1">
    <source>
        <dbReference type="EMBL" id="MBE8722063.1"/>
    </source>
</evidence>
<sequence length="122" mass="13938">MDEQNYTHKDLDVWKLSMELVLLVYKLTEKFPSKEQFGITNQIRRSAVSIPSNIAEGSARKGNAEYIQFLYVSLGSHAELETQVLIANGLNYLTKTEFDELDGLLQKVGKLLNGLIRYRKTK</sequence>
<comment type="caution">
    <text evidence="1">The sequence shown here is derived from an EMBL/GenBank/DDBJ whole genome shotgun (WGS) entry which is preliminary data.</text>
</comment>
<dbReference type="Gene3D" id="1.20.1440.60">
    <property type="entry name" value="23S rRNA-intervening sequence"/>
    <property type="match status" value="1"/>
</dbReference>
<dbReference type="RefSeq" id="WP_196939976.1">
    <property type="nucleotide sequence ID" value="NZ_MU158690.1"/>
</dbReference>
<dbReference type="CDD" id="cd16377">
    <property type="entry name" value="23S_rRNA_IVP_like"/>
    <property type="match status" value="1"/>
</dbReference>
<accession>A0ABR9T9Q7</accession>
<dbReference type="PANTHER" id="PTHR38471:SF2">
    <property type="entry name" value="FOUR HELIX BUNDLE PROTEIN"/>
    <property type="match status" value="1"/>
</dbReference>
<dbReference type="InterPro" id="IPR036583">
    <property type="entry name" value="23S_rRNA_IVS_sf"/>
</dbReference>
<name>A0ABR9T9Q7_9SPHI</name>
<dbReference type="PANTHER" id="PTHR38471">
    <property type="entry name" value="FOUR HELIX BUNDLE PROTEIN"/>
    <property type="match status" value="1"/>
</dbReference>
<dbReference type="InterPro" id="IPR012657">
    <property type="entry name" value="23S_rRNA-intervening_sequence"/>
</dbReference>
<reference evidence="1 2" key="1">
    <citation type="submission" date="2018-02" db="EMBL/GenBank/DDBJ databases">
        <title>Sphingobacterium KA21.</title>
        <authorList>
            <person name="Vasarhelyi B.M."/>
            <person name="Deshmukh S."/>
            <person name="Balint B."/>
            <person name="Kukolya J."/>
        </authorList>
    </citation>
    <scope>NUCLEOTIDE SEQUENCE [LARGE SCALE GENOMIC DNA]</scope>
    <source>
        <strain evidence="1 2">Ka21</strain>
    </source>
</reference>
<dbReference type="EMBL" id="PSKQ01000022">
    <property type="protein sequence ID" value="MBE8722063.1"/>
    <property type="molecule type" value="Genomic_DNA"/>
</dbReference>
<organism evidence="1 2">
    <name type="scientific">Sphingobacterium pedocola</name>
    <dbReference type="NCBI Taxonomy" id="2082722"/>
    <lineage>
        <taxon>Bacteria</taxon>
        <taxon>Pseudomonadati</taxon>
        <taxon>Bacteroidota</taxon>
        <taxon>Sphingobacteriia</taxon>
        <taxon>Sphingobacteriales</taxon>
        <taxon>Sphingobacteriaceae</taxon>
        <taxon>Sphingobacterium</taxon>
    </lineage>
</organism>
<dbReference type="Proteomes" id="UP000618319">
    <property type="component" value="Unassembled WGS sequence"/>
</dbReference>
<protein>
    <submittedName>
        <fullName evidence="1">Four helix bundle protein</fullName>
    </submittedName>
</protein>
<keyword evidence="2" id="KW-1185">Reference proteome</keyword>